<gene>
    <name evidence="2" type="ORF">BCF89_1075</name>
</gene>
<organism evidence="2 3">
    <name type="scientific">Metamycoplasma auris</name>
    <dbReference type="NCBI Taxonomy" id="51363"/>
    <lineage>
        <taxon>Bacteria</taxon>
        <taxon>Bacillati</taxon>
        <taxon>Mycoplasmatota</taxon>
        <taxon>Mycoplasmoidales</taxon>
        <taxon>Metamycoplasmataceae</taxon>
        <taxon>Metamycoplasma</taxon>
    </lineage>
</organism>
<accession>A0A2W7GPJ7</accession>
<dbReference type="AlphaFoldDB" id="A0A2W7GPJ7"/>
<dbReference type="GO" id="GO:0005829">
    <property type="term" value="C:cytosol"/>
    <property type="evidence" value="ECO:0007669"/>
    <property type="project" value="TreeGrafter"/>
</dbReference>
<evidence type="ECO:0000313" key="2">
    <source>
        <dbReference type="EMBL" id="PZV99822.1"/>
    </source>
</evidence>
<dbReference type="GO" id="GO:0005524">
    <property type="term" value="F:ATP binding"/>
    <property type="evidence" value="ECO:0007669"/>
    <property type="project" value="InterPro"/>
</dbReference>
<reference evidence="2 3" key="1">
    <citation type="submission" date="2018-06" db="EMBL/GenBank/DDBJ databases">
        <title>Genomic Encyclopedia of Archaeal and Bacterial Type Strains, Phase II (KMG-II): from individual species to whole genera.</title>
        <authorList>
            <person name="Goeker M."/>
        </authorList>
    </citation>
    <scope>NUCLEOTIDE SEQUENCE [LARGE SCALE GENOMIC DNA]</scope>
    <source>
        <strain evidence="2 3">ATCC 51348</strain>
    </source>
</reference>
<protein>
    <submittedName>
        <fullName evidence="2">Type III restriction enzyme</fullName>
    </submittedName>
</protein>
<sequence length="807" mass="94961">MMHLTNAQSKAVNKILSKFDSGNKKIIDFQAPTGSGKTFMILNVIDKLITEHPEQKFVFVIMTLSSSSLPKQMYESFIDYKEYLVNKDLEFEYITPPSSKDKSLKKKDQHHQIFAKKNKIFIFGNQSFGKKRKFTEEGIIDSFLSQIENEEFNLVYIRDEAHFGGEIEKKNKYIDLELNKDINKLWSKTKDLNVRAEVLLQKYAHFIIKMTATPKGHNDLVILSEADLIEDDILLIKKTGIYNQGLNEIKEDTITNRQILEVACKKFKKIKERYADATKEETLININPAMLIQVNNKDKSNKETFDANINEIISVLKEHNLNYVKYFGEDDFESNIRLSSHSLNSISKNSSDVDVIIFKLGPATGWNIPRACMLVQLRNISSSTLTIQTLGRIKRNPNPNAIAKCNSISLKYYYYSNLPESNKSHINIFLRDQYKKETFNVGYIDKQEVKRRIQNENYIDEVIEKLDLSFIRVEFERYKNEYQKNGYISVYTEKFGTKKVAVTKISNNIELEIYKENFLRKNKTYFPPLVISAIENFKNNDSKRLNDLKVDDFSINLFWLIIEKNYLFEIKKLFYKQINDLDNLKDKIYKIESNYLLPERVEIFIDDSKRNPINLPYLDYAYKSKSYLNNIETNGEKNEQYFDSNTENKFVDLIKYYVRTKKNEYNIKVWTKNPVFHGVFVEYFNHDNEISKAYPDFIFRIIDKNDVDNYHDFYIEIKSSDDIDPKKTEKIIESYKNYLNIKENNLIDDQYPKMTLLLLEINSNSTHEISYHGSSFINKINSELNQNNKNDTIEKLVEFFKLSISKD</sequence>
<evidence type="ECO:0000313" key="3">
    <source>
        <dbReference type="Proteomes" id="UP000249646"/>
    </source>
</evidence>
<dbReference type="PANTHER" id="PTHR47396:SF1">
    <property type="entry name" value="ATP-DEPENDENT HELICASE IRC3-RELATED"/>
    <property type="match status" value="1"/>
</dbReference>
<evidence type="ECO:0000259" key="1">
    <source>
        <dbReference type="Pfam" id="PF04851"/>
    </source>
</evidence>
<proteinExistence type="predicted"/>
<dbReference type="Gene3D" id="3.40.50.300">
    <property type="entry name" value="P-loop containing nucleotide triphosphate hydrolases"/>
    <property type="match status" value="1"/>
</dbReference>
<feature type="domain" description="Helicase/UvrB N-terminal" evidence="1">
    <location>
        <begin position="2"/>
        <end position="215"/>
    </location>
</feature>
<keyword evidence="3" id="KW-1185">Reference proteome</keyword>
<dbReference type="EMBL" id="QKUB01000007">
    <property type="protein sequence ID" value="PZV99822.1"/>
    <property type="molecule type" value="Genomic_DNA"/>
</dbReference>
<dbReference type="GO" id="GO:0016787">
    <property type="term" value="F:hydrolase activity"/>
    <property type="evidence" value="ECO:0007669"/>
    <property type="project" value="InterPro"/>
</dbReference>
<dbReference type="PANTHER" id="PTHR47396">
    <property type="entry name" value="TYPE I RESTRICTION ENZYME ECOKI R PROTEIN"/>
    <property type="match status" value="1"/>
</dbReference>
<dbReference type="Pfam" id="PF04851">
    <property type="entry name" value="ResIII"/>
    <property type="match status" value="1"/>
</dbReference>
<dbReference type="InterPro" id="IPR050742">
    <property type="entry name" value="Helicase_Restrict-Modif_Enz"/>
</dbReference>
<name>A0A2W7GPJ7_9BACT</name>
<dbReference type="Proteomes" id="UP000249646">
    <property type="component" value="Unassembled WGS sequence"/>
</dbReference>
<dbReference type="InterPro" id="IPR027417">
    <property type="entry name" value="P-loop_NTPase"/>
</dbReference>
<dbReference type="InterPro" id="IPR006935">
    <property type="entry name" value="Helicase/UvrB_N"/>
</dbReference>
<comment type="caution">
    <text evidence="2">The sequence shown here is derived from an EMBL/GenBank/DDBJ whole genome shotgun (WGS) entry which is preliminary data.</text>
</comment>
<dbReference type="SUPFAM" id="SSF52540">
    <property type="entry name" value="P-loop containing nucleoside triphosphate hydrolases"/>
    <property type="match status" value="2"/>
</dbReference>
<dbReference type="GO" id="GO:0003677">
    <property type="term" value="F:DNA binding"/>
    <property type="evidence" value="ECO:0007669"/>
    <property type="project" value="InterPro"/>
</dbReference>